<protein>
    <submittedName>
        <fullName evidence="1">Uncharacterized protein</fullName>
    </submittedName>
</protein>
<evidence type="ECO:0000313" key="1">
    <source>
        <dbReference type="EMBL" id="KAF2123139.1"/>
    </source>
</evidence>
<dbReference type="EMBL" id="ML977310">
    <property type="protein sequence ID" value="KAF2123139.1"/>
    <property type="molecule type" value="Genomic_DNA"/>
</dbReference>
<organism evidence="1 2">
    <name type="scientific">Lophiotrema nucula</name>
    <dbReference type="NCBI Taxonomy" id="690887"/>
    <lineage>
        <taxon>Eukaryota</taxon>
        <taxon>Fungi</taxon>
        <taxon>Dikarya</taxon>
        <taxon>Ascomycota</taxon>
        <taxon>Pezizomycotina</taxon>
        <taxon>Dothideomycetes</taxon>
        <taxon>Pleosporomycetidae</taxon>
        <taxon>Pleosporales</taxon>
        <taxon>Lophiotremataceae</taxon>
        <taxon>Lophiotrema</taxon>
    </lineage>
</organism>
<name>A0A6A5ZUG1_9PLEO</name>
<evidence type="ECO:0000313" key="2">
    <source>
        <dbReference type="Proteomes" id="UP000799770"/>
    </source>
</evidence>
<accession>A0A6A5ZUG1</accession>
<gene>
    <name evidence="1" type="ORF">BDV96DRAFT_593588</name>
</gene>
<reference evidence="1" key="1">
    <citation type="journal article" date="2020" name="Stud. Mycol.">
        <title>101 Dothideomycetes genomes: a test case for predicting lifestyles and emergence of pathogens.</title>
        <authorList>
            <person name="Haridas S."/>
            <person name="Albert R."/>
            <person name="Binder M."/>
            <person name="Bloem J."/>
            <person name="Labutti K."/>
            <person name="Salamov A."/>
            <person name="Andreopoulos B."/>
            <person name="Baker S."/>
            <person name="Barry K."/>
            <person name="Bills G."/>
            <person name="Bluhm B."/>
            <person name="Cannon C."/>
            <person name="Castanera R."/>
            <person name="Culley D."/>
            <person name="Daum C."/>
            <person name="Ezra D."/>
            <person name="Gonzalez J."/>
            <person name="Henrissat B."/>
            <person name="Kuo A."/>
            <person name="Liang C."/>
            <person name="Lipzen A."/>
            <person name="Lutzoni F."/>
            <person name="Magnuson J."/>
            <person name="Mondo S."/>
            <person name="Nolan M."/>
            <person name="Ohm R."/>
            <person name="Pangilinan J."/>
            <person name="Park H.-J."/>
            <person name="Ramirez L."/>
            <person name="Alfaro M."/>
            <person name="Sun H."/>
            <person name="Tritt A."/>
            <person name="Yoshinaga Y."/>
            <person name="Zwiers L.-H."/>
            <person name="Turgeon B."/>
            <person name="Goodwin S."/>
            <person name="Spatafora J."/>
            <person name="Crous P."/>
            <person name="Grigoriev I."/>
        </authorList>
    </citation>
    <scope>NUCLEOTIDE SEQUENCE</scope>
    <source>
        <strain evidence="1">CBS 627.86</strain>
    </source>
</reference>
<sequence>MYDGCRVPEPPFYEVRAFWNTSPGSSSMKADLRTLCWKLLDMRPLEHVCSAERKVLRLAGSVSSVNQASLALESCPETCKHTQKLFKFVYALGQAVKPVESSQSIDLRELRRRLGKTATENANNAFQAVREDIRENILRRAAENEKRLEDLLLSAINFM</sequence>
<dbReference type="Proteomes" id="UP000799770">
    <property type="component" value="Unassembled WGS sequence"/>
</dbReference>
<dbReference type="AlphaFoldDB" id="A0A6A5ZUG1"/>
<keyword evidence="2" id="KW-1185">Reference proteome</keyword>
<proteinExistence type="predicted"/>